<evidence type="ECO:0000256" key="1">
    <source>
        <dbReference type="SAM" id="MobiDB-lite"/>
    </source>
</evidence>
<evidence type="ECO:0000313" key="5">
    <source>
        <dbReference type="Proteomes" id="UP001151081"/>
    </source>
</evidence>
<dbReference type="Proteomes" id="UP001151081">
    <property type="component" value="Unassembled WGS sequence"/>
</dbReference>
<dbReference type="EMBL" id="JAGTJJ010000055">
    <property type="protein sequence ID" value="MDC3987578.1"/>
    <property type="molecule type" value="Genomic_DNA"/>
</dbReference>
<dbReference type="EMBL" id="JAGTJJ010000096">
    <property type="protein sequence ID" value="MDC3989132.1"/>
    <property type="molecule type" value="Genomic_DNA"/>
</dbReference>
<feature type="compositionally biased region" description="Gly residues" evidence="1">
    <location>
        <begin position="117"/>
        <end position="139"/>
    </location>
</feature>
<feature type="region of interest" description="Disordered" evidence="1">
    <location>
        <begin position="115"/>
        <end position="139"/>
    </location>
</feature>
<feature type="chain" id="PRO_5044703922" evidence="2">
    <location>
        <begin position="29"/>
        <end position="181"/>
    </location>
</feature>
<dbReference type="AlphaFoldDB" id="A0A9X3XF26"/>
<evidence type="ECO:0000256" key="2">
    <source>
        <dbReference type="SAM" id="SignalP"/>
    </source>
</evidence>
<proteinExistence type="predicted"/>
<sequence>MNLLRTVRHSVSILATAGLLSLLLADSAEELCAQSSFDRTFDITTTCGGDLSGRIRINGSMQPGVSDETASLSVTKASGDVAPVAGGVVGACSDEDEPFVSTGVTLKLPISTAEETGAGGGGGAAGGGGAGGSTSSGSAGGAGAPGIVATCRVDLKTQLGKDVACTIDGGDTCTVRLTAAQ</sequence>
<name>A0A9X3XF26_9BACT</name>
<keyword evidence="2" id="KW-0732">Signal</keyword>
<comment type="caution">
    <text evidence="4">The sequence shown here is derived from an EMBL/GenBank/DDBJ whole genome shotgun (WGS) entry which is preliminary data.</text>
</comment>
<dbReference type="RefSeq" id="WP_272424798.1">
    <property type="nucleotide sequence ID" value="NZ_JAGTJJ010000055.1"/>
</dbReference>
<keyword evidence="5" id="KW-1185">Reference proteome</keyword>
<protein>
    <submittedName>
        <fullName evidence="4">Uncharacterized protein</fullName>
    </submittedName>
</protein>
<feature type="signal peptide" evidence="2">
    <location>
        <begin position="1"/>
        <end position="28"/>
    </location>
</feature>
<evidence type="ECO:0000313" key="3">
    <source>
        <dbReference type="EMBL" id="MDC3987578.1"/>
    </source>
</evidence>
<evidence type="ECO:0000313" key="4">
    <source>
        <dbReference type="EMBL" id="MDC3989132.1"/>
    </source>
</evidence>
<accession>A0A9X3XF26</accession>
<gene>
    <name evidence="3" type="ORF">KEG57_44340</name>
    <name evidence="4" type="ORF">KEG57_52190</name>
</gene>
<reference evidence="4 5" key="1">
    <citation type="submission" date="2021-04" db="EMBL/GenBank/DDBJ databases">
        <title>Genome analysis of Polyangium sp.</title>
        <authorList>
            <person name="Li Y."/>
            <person name="Wang J."/>
        </authorList>
    </citation>
    <scope>NUCLEOTIDE SEQUENCE [LARGE SCALE GENOMIC DNA]</scope>
    <source>
        <strain evidence="4 5">SDU14</strain>
    </source>
</reference>
<organism evidence="4 5">
    <name type="scientific">Polyangium jinanense</name>
    <dbReference type="NCBI Taxonomy" id="2829994"/>
    <lineage>
        <taxon>Bacteria</taxon>
        <taxon>Pseudomonadati</taxon>
        <taxon>Myxococcota</taxon>
        <taxon>Polyangia</taxon>
        <taxon>Polyangiales</taxon>
        <taxon>Polyangiaceae</taxon>
        <taxon>Polyangium</taxon>
    </lineage>
</organism>